<evidence type="ECO:0000259" key="1">
    <source>
        <dbReference type="PROSITE" id="PS50041"/>
    </source>
</evidence>
<feature type="domain" description="C-type lectin" evidence="1">
    <location>
        <begin position="226"/>
        <end position="331"/>
    </location>
</feature>
<gene>
    <name evidence="2" type="ORF">CGI_10010245</name>
</gene>
<dbReference type="InterPro" id="IPR018378">
    <property type="entry name" value="C-type_lectin_CS"/>
</dbReference>
<dbReference type="SUPFAM" id="SSF56436">
    <property type="entry name" value="C-type lectin-like"/>
    <property type="match status" value="4"/>
</dbReference>
<dbReference type="InterPro" id="IPR016186">
    <property type="entry name" value="C-type_lectin-like/link_sf"/>
</dbReference>
<dbReference type="PROSITE" id="PS50041">
    <property type="entry name" value="C_TYPE_LECTIN_2"/>
    <property type="match status" value="4"/>
</dbReference>
<feature type="domain" description="C-type lectin" evidence="1">
    <location>
        <begin position="74"/>
        <end position="203"/>
    </location>
</feature>
<feature type="domain" description="C-type lectin" evidence="1">
    <location>
        <begin position="355"/>
        <end position="424"/>
    </location>
</feature>
<accession>K1PWN9</accession>
<dbReference type="SMART" id="SM00034">
    <property type="entry name" value="CLECT"/>
    <property type="match status" value="3"/>
</dbReference>
<name>K1PWN9_MAGGI</name>
<reference evidence="2" key="1">
    <citation type="journal article" date="2012" name="Nature">
        <title>The oyster genome reveals stress adaptation and complexity of shell formation.</title>
        <authorList>
            <person name="Zhang G."/>
            <person name="Fang X."/>
            <person name="Guo X."/>
            <person name="Li L."/>
            <person name="Luo R."/>
            <person name="Xu F."/>
            <person name="Yang P."/>
            <person name="Zhang L."/>
            <person name="Wang X."/>
            <person name="Qi H."/>
            <person name="Xiong Z."/>
            <person name="Que H."/>
            <person name="Xie Y."/>
            <person name="Holland P.W."/>
            <person name="Paps J."/>
            <person name="Zhu Y."/>
            <person name="Wu F."/>
            <person name="Chen Y."/>
            <person name="Wang J."/>
            <person name="Peng C."/>
            <person name="Meng J."/>
            <person name="Yang L."/>
            <person name="Liu J."/>
            <person name="Wen B."/>
            <person name="Zhang N."/>
            <person name="Huang Z."/>
            <person name="Zhu Q."/>
            <person name="Feng Y."/>
            <person name="Mount A."/>
            <person name="Hedgecock D."/>
            <person name="Xu Z."/>
            <person name="Liu Y."/>
            <person name="Domazet-Loso T."/>
            <person name="Du Y."/>
            <person name="Sun X."/>
            <person name="Zhang S."/>
            <person name="Liu B."/>
            <person name="Cheng P."/>
            <person name="Jiang X."/>
            <person name="Li J."/>
            <person name="Fan D."/>
            <person name="Wang W."/>
            <person name="Fu W."/>
            <person name="Wang T."/>
            <person name="Wang B."/>
            <person name="Zhang J."/>
            <person name="Peng Z."/>
            <person name="Li Y."/>
            <person name="Li N."/>
            <person name="Wang J."/>
            <person name="Chen M."/>
            <person name="He Y."/>
            <person name="Tan F."/>
            <person name="Song X."/>
            <person name="Zheng Q."/>
            <person name="Huang R."/>
            <person name="Yang H."/>
            <person name="Du X."/>
            <person name="Chen L."/>
            <person name="Yang M."/>
            <person name="Gaffney P.M."/>
            <person name="Wang S."/>
            <person name="Luo L."/>
            <person name="She Z."/>
            <person name="Ming Y."/>
            <person name="Huang W."/>
            <person name="Zhang S."/>
            <person name="Huang B."/>
            <person name="Zhang Y."/>
            <person name="Qu T."/>
            <person name="Ni P."/>
            <person name="Miao G."/>
            <person name="Wang J."/>
            <person name="Wang Q."/>
            <person name="Steinberg C.E."/>
            <person name="Wang H."/>
            <person name="Li N."/>
            <person name="Qian L."/>
            <person name="Zhang G."/>
            <person name="Li Y."/>
            <person name="Yang H."/>
            <person name="Liu X."/>
            <person name="Wang J."/>
            <person name="Yin Y."/>
            <person name="Wang J."/>
        </authorList>
    </citation>
    <scope>NUCLEOTIDE SEQUENCE [LARGE SCALE GENOMIC DNA]</scope>
    <source>
        <strain evidence="2">05x7-T-G4-1.051#20</strain>
    </source>
</reference>
<keyword evidence="2" id="KW-0675">Receptor</keyword>
<proteinExistence type="predicted"/>
<dbReference type="EMBL" id="JH816102">
    <property type="protein sequence ID" value="EKC26113.1"/>
    <property type="molecule type" value="Genomic_DNA"/>
</dbReference>
<dbReference type="PROSITE" id="PS00615">
    <property type="entry name" value="C_TYPE_LECTIN_1"/>
    <property type="match status" value="1"/>
</dbReference>
<dbReference type="InterPro" id="IPR050111">
    <property type="entry name" value="C-type_lectin/snaclec_domain"/>
</dbReference>
<dbReference type="PANTHER" id="PTHR22803">
    <property type="entry name" value="MANNOSE, PHOSPHOLIPASE, LECTIN RECEPTOR RELATED"/>
    <property type="match status" value="1"/>
</dbReference>
<dbReference type="AlphaFoldDB" id="K1PWN9"/>
<dbReference type="CDD" id="cd00037">
    <property type="entry name" value="CLECT"/>
    <property type="match status" value="3"/>
</dbReference>
<dbReference type="InParanoid" id="K1PWN9"/>
<dbReference type="Pfam" id="PF00059">
    <property type="entry name" value="Lectin_C"/>
    <property type="match status" value="2"/>
</dbReference>
<dbReference type="InterPro" id="IPR016187">
    <property type="entry name" value="CTDL_fold"/>
</dbReference>
<protein>
    <submittedName>
        <fullName evidence="2">Macrophage mannose receptor 1-like protein 1</fullName>
    </submittedName>
</protein>
<dbReference type="InterPro" id="IPR001304">
    <property type="entry name" value="C-type_lectin-like"/>
</dbReference>
<organism evidence="2">
    <name type="scientific">Magallana gigas</name>
    <name type="common">Pacific oyster</name>
    <name type="synonym">Crassostrea gigas</name>
    <dbReference type="NCBI Taxonomy" id="29159"/>
    <lineage>
        <taxon>Eukaryota</taxon>
        <taxon>Metazoa</taxon>
        <taxon>Spiralia</taxon>
        <taxon>Lophotrochozoa</taxon>
        <taxon>Mollusca</taxon>
        <taxon>Bivalvia</taxon>
        <taxon>Autobranchia</taxon>
        <taxon>Pteriomorphia</taxon>
        <taxon>Ostreida</taxon>
        <taxon>Ostreoidea</taxon>
        <taxon>Ostreidae</taxon>
        <taxon>Magallana</taxon>
    </lineage>
</organism>
<sequence>MQGVSTLDSFRFFLCSAVDFSHSIDEYPIDNVVFNLINRWTDGSVLDFISWGTNEPNDAFSGENCVTMPYWSAGTNRCYFIVHSKVNWTSAASACKTAYPGASLATISNIHEQEFLTSMLINEDPKLTLWIGLNDQRQSRRFTWADNSPLTYTNWFQGEPNNSPDGSNMRYNSEDCVELYIDSDRAGRWNDAVCGQERGYVCQQHRQAGAPLTSNEGACPDGYTAYGPSCYRYFPPNAAAPSWSTAQQVCKDNSAQLVEISSVYEDGFVQALVADSAPNGYWIGLADTTSSGTYTWSQAGWSVTYTNWGTGEPTKGTGEGCVAITNNQWNDTLYTPPPTPLPSLVSCDGSAPIGIGLSCYYISGLDTKTWPEASYVCEKKGMELASFHSMAEMNVIIQKFQNYQPQPGEQAPRFPENIWIGMTKGFSEKSTTPFVITSGLPNSGLPTTPFIVNPPPFGTTPVPTGRATPSKQTLPVITQPQSKGIGNPVAQRQAPPSNNGLSTGGLVGILIAVIVILALFAFGVIFLKQRQAPPPSSGAGGFENAMYSSAEGAVNIKNSGNVNGGYGGMNEDDA</sequence>
<dbReference type="HOGENOM" id="CLU_475101_0_0_1"/>
<evidence type="ECO:0000313" key="2">
    <source>
        <dbReference type="EMBL" id="EKC26113.1"/>
    </source>
</evidence>
<feature type="domain" description="C-type lectin" evidence="1">
    <location>
        <begin position="39"/>
        <end position="72"/>
    </location>
</feature>
<dbReference type="Gene3D" id="3.10.100.10">
    <property type="entry name" value="Mannose-Binding Protein A, subunit A"/>
    <property type="match status" value="3"/>
</dbReference>